<dbReference type="AlphaFoldDB" id="A0AAP0L867"/>
<sequence length="482" mass="53786">MSFPSSQGVHVISTSTIKPQILLQESQDPCYLTPWDIPKLSTHYIQKGLLFTKPSSPSKNIVDHLKNSLSCALAQFFPLAGRLVTVKQADSQSYCVYLDCSDAQGAQFIHAATQFSIADIVSPIDVPPIVQSLFPLVPGTVNHDGHTLPLLIVQVTELTDGIFIACSVNHAVADGTTYWNFFNKWSEISRTHIKFETNYKTQFNVSASNPPIITKRWFLDNQGPIINLPFSHHEEFIDRSFASPPLRERMFHFSTESLKQLKAQANSNQPNTTQNEISTFQALIALIWTSVTRARQTSLDQKTTCKLAINNRTRMRPKFSQNYLGNCVQIVSATSTVAEITSKASESSNSCGVRWAAWLLNRAVSEHSEEKVREWLEGWVKEPWFYKVGRSTDEHTLMVSGSHRFKMFGNDFGWGEVVAVRSGFGNKYDGKVMAYEGRESGSIDLEINLVGWAMSALETDEEFVKYVASPAPPGACNTLSIG</sequence>
<evidence type="ECO:0008006" key="4">
    <source>
        <dbReference type="Google" id="ProtNLM"/>
    </source>
</evidence>
<dbReference type="Gene3D" id="3.30.559.10">
    <property type="entry name" value="Chloramphenicol acetyltransferase-like domain"/>
    <property type="match status" value="2"/>
</dbReference>
<dbReference type="PANTHER" id="PTHR31896">
    <property type="entry name" value="FAMILY REGULATORY PROTEIN, PUTATIVE (AFU_ORTHOLOGUE AFUA_3G14730)-RELATED"/>
    <property type="match status" value="1"/>
</dbReference>
<protein>
    <recommendedName>
        <fullName evidence="4">HXXXD-type acyl-transferase family protein</fullName>
    </recommendedName>
</protein>
<dbReference type="PANTHER" id="PTHR31896:SF12">
    <property type="entry name" value="HXXXD-TYPE ACYL-TRANSFERASE FAMILY PROTEIN"/>
    <property type="match status" value="1"/>
</dbReference>
<gene>
    <name evidence="2" type="ORF">Scep_001442</name>
</gene>
<keyword evidence="1" id="KW-0808">Transferase</keyword>
<dbReference type="Pfam" id="PF02458">
    <property type="entry name" value="Transferase"/>
    <property type="match status" value="1"/>
</dbReference>
<proteinExistence type="predicted"/>
<comment type="caution">
    <text evidence="2">The sequence shown here is derived from an EMBL/GenBank/DDBJ whole genome shotgun (WGS) entry which is preliminary data.</text>
</comment>
<accession>A0AAP0L867</accession>
<dbReference type="InterPro" id="IPR023213">
    <property type="entry name" value="CAT-like_dom_sf"/>
</dbReference>
<evidence type="ECO:0000313" key="3">
    <source>
        <dbReference type="Proteomes" id="UP001419268"/>
    </source>
</evidence>
<dbReference type="Proteomes" id="UP001419268">
    <property type="component" value="Unassembled WGS sequence"/>
</dbReference>
<keyword evidence="3" id="KW-1185">Reference proteome</keyword>
<reference evidence="2 3" key="1">
    <citation type="submission" date="2024-01" db="EMBL/GenBank/DDBJ databases">
        <title>Genome assemblies of Stephania.</title>
        <authorList>
            <person name="Yang L."/>
        </authorList>
    </citation>
    <scope>NUCLEOTIDE SEQUENCE [LARGE SCALE GENOMIC DNA]</scope>
    <source>
        <strain evidence="2">JXDWG</strain>
        <tissue evidence="2">Leaf</tissue>
    </source>
</reference>
<dbReference type="GO" id="GO:0016740">
    <property type="term" value="F:transferase activity"/>
    <property type="evidence" value="ECO:0007669"/>
    <property type="project" value="UniProtKB-KW"/>
</dbReference>
<name>A0AAP0L867_9MAGN</name>
<dbReference type="EMBL" id="JBBNAG010000001">
    <property type="protein sequence ID" value="KAK9166251.1"/>
    <property type="molecule type" value="Genomic_DNA"/>
</dbReference>
<organism evidence="2 3">
    <name type="scientific">Stephania cephalantha</name>
    <dbReference type="NCBI Taxonomy" id="152367"/>
    <lineage>
        <taxon>Eukaryota</taxon>
        <taxon>Viridiplantae</taxon>
        <taxon>Streptophyta</taxon>
        <taxon>Embryophyta</taxon>
        <taxon>Tracheophyta</taxon>
        <taxon>Spermatophyta</taxon>
        <taxon>Magnoliopsida</taxon>
        <taxon>Ranunculales</taxon>
        <taxon>Menispermaceae</taxon>
        <taxon>Menispermoideae</taxon>
        <taxon>Cissampelideae</taxon>
        <taxon>Stephania</taxon>
    </lineage>
</organism>
<dbReference type="InterPro" id="IPR051283">
    <property type="entry name" value="Sec_Metabolite_Acyltrans"/>
</dbReference>
<evidence type="ECO:0000256" key="1">
    <source>
        <dbReference type="ARBA" id="ARBA00022679"/>
    </source>
</evidence>
<evidence type="ECO:0000313" key="2">
    <source>
        <dbReference type="EMBL" id="KAK9166251.1"/>
    </source>
</evidence>